<protein>
    <submittedName>
        <fullName evidence="1">Chalcone-flavanone isomerase-domain-containing protein</fullName>
    </submittedName>
</protein>
<reference evidence="2" key="1">
    <citation type="journal article" date="2024" name="Front. Bioeng. Biotechnol.">
        <title>Genome-scale model development and genomic sequencing of the oleaginous clade Lipomyces.</title>
        <authorList>
            <person name="Czajka J.J."/>
            <person name="Han Y."/>
            <person name="Kim J."/>
            <person name="Mondo S.J."/>
            <person name="Hofstad B.A."/>
            <person name="Robles A."/>
            <person name="Haridas S."/>
            <person name="Riley R."/>
            <person name="LaButti K."/>
            <person name="Pangilinan J."/>
            <person name="Andreopoulos W."/>
            <person name="Lipzen A."/>
            <person name="Yan J."/>
            <person name="Wang M."/>
            <person name="Ng V."/>
            <person name="Grigoriev I.V."/>
            <person name="Spatafora J.W."/>
            <person name="Magnuson J.K."/>
            <person name="Baker S.E."/>
            <person name="Pomraning K.R."/>
        </authorList>
    </citation>
    <scope>NUCLEOTIDE SEQUENCE [LARGE SCALE GENOMIC DNA]</scope>
    <source>
        <strain evidence="2">CBS 7786</strain>
    </source>
</reference>
<dbReference type="Proteomes" id="UP001433508">
    <property type="component" value="Unassembled WGS sequence"/>
</dbReference>
<organism evidence="1 2">
    <name type="scientific">Lipomyces kononenkoae</name>
    <name type="common">Yeast</name>
    <dbReference type="NCBI Taxonomy" id="34357"/>
    <lineage>
        <taxon>Eukaryota</taxon>
        <taxon>Fungi</taxon>
        <taxon>Dikarya</taxon>
        <taxon>Ascomycota</taxon>
        <taxon>Saccharomycotina</taxon>
        <taxon>Lipomycetes</taxon>
        <taxon>Lipomycetales</taxon>
        <taxon>Lipomycetaceae</taxon>
        <taxon>Lipomyces</taxon>
    </lineage>
</organism>
<gene>
    <name evidence="1" type="ORF">V1525DRAFT_379696</name>
</gene>
<keyword evidence="1" id="KW-0413">Isomerase</keyword>
<keyword evidence="2" id="KW-1185">Reference proteome</keyword>
<comment type="caution">
    <text evidence="1">The sequence shown here is derived from an EMBL/GenBank/DDBJ whole genome shotgun (WGS) entry which is preliminary data.</text>
</comment>
<dbReference type="EMBL" id="MU971391">
    <property type="protein sequence ID" value="KAK9236309.1"/>
    <property type="molecule type" value="Genomic_DNA"/>
</dbReference>
<accession>A0ACC3SYT1</accession>
<evidence type="ECO:0000313" key="1">
    <source>
        <dbReference type="EMBL" id="KAK9236309.1"/>
    </source>
</evidence>
<name>A0ACC3SYT1_LIPKO</name>
<proteinExistence type="predicted"/>
<evidence type="ECO:0000313" key="2">
    <source>
        <dbReference type="Proteomes" id="UP001433508"/>
    </source>
</evidence>
<sequence>MANFGRYFFRISQAFRLAAPGCRPTVSRAVPAAVQPATLYTSRGSSVSPTFRPYFTSSHSKSNISASALFLAVGPFAYYLWVVFQGNIIEQESAVDLEPQSKTLSPDQTWKPDTSVDPFMRSITIDGTEFWLLGLGVRTVSFLKMHVYAVGIYVAKEDIPEILKKVRSVSSDLDKRSIVLDNELGVEIFNDLLQQPVRFALKIVPVRNTDFGHLRDGFVRSVMASIKSHHRVIGEVEPSEGINQLRSIFSRKLSVPKNGELIMAMNKSGALKCTYSPKKKRAEVLGEVTDRNVVKALLLHYLAGPQGASEQARVAFADSVALLLNTH</sequence>